<keyword evidence="1" id="KW-0808">Transferase</keyword>
<sequence>MSNDFTLKQFSAEHSVDTATRLSSYIDALEAFDGIEQLQELKACEHERIKFAQGNSLLDVGCGFGLETLRYAGAISAKGKVAGIDASADFIDEARRRATAAGLDIDFRVGDANALPYPEGSFDCVRAERILIYLEKPESAAQEMQRVLKAGGRLALIEPDFSTTTINLSNRALVRRVIAHEVDTAVVQSWLPGPLLGILRALKFSDIQLATRVLIFPQKLCSSYFLGVGERAAKAGAISTHELEEWSSGIALLEKQGLLFGSIGYFLFTALNPHMRL</sequence>
<proteinExistence type="predicted"/>
<evidence type="ECO:0000256" key="1">
    <source>
        <dbReference type="ARBA" id="ARBA00022679"/>
    </source>
</evidence>
<dbReference type="EMBL" id="OY288114">
    <property type="protein sequence ID" value="CAJ0870961.1"/>
    <property type="molecule type" value="Genomic_DNA"/>
</dbReference>
<reference evidence="3" key="1">
    <citation type="submission" date="2023-07" db="EMBL/GenBank/DDBJ databases">
        <authorList>
            <person name="Pelsma A.J. K."/>
        </authorList>
    </citation>
    <scope>NUCLEOTIDE SEQUENCE</scope>
</reference>
<protein>
    <recommendedName>
        <fullName evidence="2">Methyltransferase type 11 domain-containing protein</fullName>
    </recommendedName>
</protein>
<dbReference type="Gene3D" id="3.40.50.150">
    <property type="entry name" value="Vaccinia Virus protein VP39"/>
    <property type="match status" value="1"/>
</dbReference>
<feature type="domain" description="Methyltransferase type 11" evidence="2">
    <location>
        <begin position="58"/>
        <end position="155"/>
    </location>
</feature>
<dbReference type="PANTHER" id="PTHR44068">
    <property type="entry name" value="ZGC:194242"/>
    <property type="match status" value="1"/>
</dbReference>
<dbReference type="PANTHER" id="PTHR44068:SF11">
    <property type="entry name" value="GERANYL DIPHOSPHATE 2-C-METHYLTRANSFERASE"/>
    <property type="match status" value="1"/>
</dbReference>
<organism evidence="3">
    <name type="scientific">freshwater sediment metagenome</name>
    <dbReference type="NCBI Taxonomy" id="556182"/>
    <lineage>
        <taxon>unclassified sequences</taxon>
        <taxon>metagenomes</taxon>
        <taxon>ecological metagenomes</taxon>
    </lineage>
</organism>
<dbReference type="GO" id="GO:0008757">
    <property type="term" value="F:S-adenosylmethionine-dependent methyltransferase activity"/>
    <property type="evidence" value="ECO:0007669"/>
    <property type="project" value="InterPro"/>
</dbReference>
<dbReference type="InterPro" id="IPR050447">
    <property type="entry name" value="Erg6_SMT_methyltransf"/>
</dbReference>
<dbReference type="CDD" id="cd02440">
    <property type="entry name" value="AdoMet_MTases"/>
    <property type="match status" value="1"/>
</dbReference>
<name>A0AA48RED4_9ZZZZ</name>
<dbReference type="InterPro" id="IPR013216">
    <property type="entry name" value="Methyltransf_11"/>
</dbReference>
<dbReference type="SUPFAM" id="SSF53335">
    <property type="entry name" value="S-adenosyl-L-methionine-dependent methyltransferases"/>
    <property type="match status" value="1"/>
</dbReference>
<accession>A0AA48RED4</accession>
<dbReference type="InterPro" id="IPR029063">
    <property type="entry name" value="SAM-dependent_MTases_sf"/>
</dbReference>
<evidence type="ECO:0000313" key="3">
    <source>
        <dbReference type="EMBL" id="CAJ0870961.1"/>
    </source>
</evidence>
<dbReference type="AlphaFoldDB" id="A0AA48RED4"/>
<evidence type="ECO:0000259" key="2">
    <source>
        <dbReference type="Pfam" id="PF08241"/>
    </source>
</evidence>
<dbReference type="Pfam" id="PF08241">
    <property type="entry name" value="Methyltransf_11"/>
    <property type="match status" value="1"/>
</dbReference>
<gene>
    <name evidence="3" type="ORF">AMST5_02278</name>
</gene>